<reference evidence="1" key="1">
    <citation type="journal article" date="2012" name="J. Bacteriol.">
        <title>Genome Sequence of Streptomyces auratus Strain AGR0001, a Phoslactomycin-Producing Actinomycete.</title>
        <authorList>
            <person name="Han X."/>
            <person name="Li M."/>
            <person name="Ding Z."/>
            <person name="Zhao J."/>
            <person name="Ji K."/>
            <person name="Wen M."/>
            <person name="Lu T."/>
        </authorList>
    </citation>
    <scope>NUCLEOTIDE SEQUENCE [LARGE SCALE GENOMIC DNA]</scope>
    <source>
        <strain evidence="1">AGR0001</strain>
    </source>
</reference>
<dbReference type="RefSeq" id="WP_006603633.1">
    <property type="nucleotide sequence ID" value="NZ_CP072931.1"/>
</dbReference>
<evidence type="ECO:0000313" key="1">
    <source>
        <dbReference type="EMBL" id="EJJ07081.1"/>
    </source>
</evidence>
<dbReference type="AlphaFoldDB" id="J1ZYZ0"/>
<reference evidence="2" key="2">
    <citation type="submission" date="2021-04" db="EMBL/GenBank/DDBJ databases">
        <authorList>
            <person name="Wen M.-L."/>
            <person name="Han X.-L."/>
            <person name="Xiong J."/>
        </authorList>
    </citation>
    <scope>NUCLEOTIDE SEQUENCE</scope>
    <source>
        <strain evidence="2">AGR0001</strain>
    </source>
</reference>
<dbReference type="Proteomes" id="UP000009036">
    <property type="component" value="Chromosome"/>
</dbReference>
<dbReference type="EMBL" id="CP072931">
    <property type="protein sequence ID" value="QTZ93681.1"/>
    <property type="molecule type" value="Genomic_DNA"/>
</dbReference>
<protein>
    <submittedName>
        <fullName evidence="1">Uncharacterized protein</fullName>
    </submittedName>
</protein>
<evidence type="ECO:0000313" key="2">
    <source>
        <dbReference type="EMBL" id="QTZ93681.1"/>
    </source>
</evidence>
<dbReference type="EMBL" id="AJGV01000068">
    <property type="protein sequence ID" value="EJJ07081.1"/>
    <property type="molecule type" value="Genomic_DNA"/>
</dbReference>
<organism evidence="1">
    <name type="scientific">Streptomyces auratus AGR0001</name>
    <dbReference type="NCBI Taxonomy" id="1160718"/>
    <lineage>
        <taxon>Bacteria</taxon>
        <taxon>Bacillati</taxon>
        <taxon>Actinomycetota</taxon>
        <taxon>Actinomycetes</taxon>
        <taxon>Kitasatosporales</taxon>
        <taxon>Streptomycetaceae</taxon>
        <taxon>Streptomyces</taxon>
    </lineage>
</organism>
<gene>
    <name evidence="2" type="ORF">SU9_021325</name>
    <name evidence="1" type="ORF">SU9_10329</name>
</gene>
<evidence type="ECO:0000313" key="3">
    <source>
        <dbReference type="Proteomes" id="UP000009036"/>
    </source>
</evidence>
<dbReference type="STRING" id="1160718.SU9_10329"/>
<dbReference type="KEGG" id="sauh:SU9_021325"/>
<sequence>MTELDVRMAACAVWRPRQESGGETWLSRWAPYPAGVRRGPYAHPTRNNLTKAQAGLEKVLALIQREDNERAAITPAAQAPTAESVPVPGCLICKAARNRRTLSRARQDEQGVQTCNEVIAGHPHPATDQGAGW</sequence>
<accession>J1ZYZ0</accession>
<keyword evidence="3" id="KW-1185">Reference proteome</keyword>
<dbReference type="HOGENOM" id="CLU_1905501_0_0_11"/>
<name>J1ZYZ0_9ACTN</name>
<proteinExistence type="predicted"/>
<dbReference type="OrthoDB" id="4235442at2"/>